<dbReference type="FunFam" id="3.30.70.270:FF:000001">
    <property type="entry name" value="Diguanylate cyclase domain protein"/>
    <property type="match status" value="1"/>
</dbReference>
<dbReference type="Pfam" id="PF14827">
    <property type="entry name" value="dCache_3"/>
    <property type="match status" value="1"/>
</dbReference>
<dbReference type="InterPro" id="IPR029150">
    <property type="entry name" value="dCache_3"/>
</dbReference>
<dbReference type="EC" id="2.7.7.65" evidence="1"/>
<name>T0JGK8_9BACT</name>
<dbReference type="SMART" id="SM00267">
    <property type="entry name" value="GGDEF"/>
    <property type="match status" value="1"/>
</dbReference>
<dbReference type="InterPro" id="IPR029787">
    <property type="entry name" value="Nucleotide_cyclase"/>
</dbReference>
<sequence>MYLNYSNKLKNRYLLVVGFIFFLALIFRGYYDVKHQRSMIELQMQELHKNAVLQYRNLISNLEEKYTSIGFVFTNMQDIYEPIKHRYRELIYYKLEKNYLRLQEFNPDLYVMHLHDTSNTTILRMHKPTSYDDDLTDIRPIIKQTNIDKKVHFGFETGKNGINYRISIPFITRDDEHLGVLEFGIKPQYFASHMSSLLGAQSQVLVKTSSLKHLQKQIDSEDLGEFSILFKNYFFNKIKEKVDFDKKTQIVEIGERTYLLFNDLSLDDYEGNMVAKILIAKDITKKVLENKNSIILTNFLNFLILLVCFILIYIIFTKYSNSLENAYKNIGKLEVEVETDTLTGINNRASLNNFLQKKVKVPNEYAIIFFDIDHFKEINDTHGHDAGDVILKELTSIVKQSIRVDDFFARWGGEEFAIVLRANSLEDVVSLTQKIKENTCSHLFYNDIVLTCSFGVTMIDRPHRMDEVFKRADELLYEAKNAGRNCIKYR</sequence>
<accession>T0JGK8</accession>
<gene>
    <name evidence="5" type="ORF">M947_02380</name>
</gene>
<keyword evidence="3" id="KW-0472">Membrane</keyword>
<proteinExistence type="predicted"/>
<protein>
    <recommendedName>
        <fullName evidence="1">diguanylate cyclase</fullName>
        <ecNumber evidence="1">2.7.7.65</ecNumber>
    </recommendedName>
</protein>
<feature type="transmembrane region" description="Helical" evidence="3">
    <location>
        <begin position="12"/>
        <end position="31"/>
    </location>
</feature>
<dbReference type="PATRIC" id="fig|1172190.3.peg.465"/>
<keyword evidence="3" id="KW-1133">Transmembrane helix</keyword>
<dbReference type="GO" id="GO:0052621">
    <property type="term" value="F:diguanylate cyclase activity"/>
    <property type="evidence" value="ECO:0007669"/>
    <property type="project" value="UniProtKB-EC"/>
</dbReference>
<keyword evidence="6" id="KW-1185">Reference proteome</keyword>
<dbReference type="SUPFAM" id="SSF55073">
    <property type="entry name" value="Nucleotide cyclase"/>
    <property type="match status" value="1"/>
</dbReference>
<comment type="caution">
    <text evidence="5">The sequence shown here is derived from an EMBL/GenBank/DDBJ whole genome shotgun (WGS) entry which is preliminary data.</text>
</comment>
<reference evidence="5 6" key="1">
    <citation type="submission" date="2013-07" db="EMBL/GenBank/DDBJ databases">
        <title>Sulfurimonas hongkongensis AST-10 Genome Sequencing.</title>
        <authorList>
            <person name="Cai L."/>
            <person name="Zhang T."/>
        </authorList>
    </citation>
    <scope>NUCLEOTIDE SEQUENCE [LARGE SCALE GENOMIC DNA]</scope>
    <source>
        <strain evidence="5 6">AST-10</strain>
    </source>
</reference>
<dbReference type="AlphaFoldDB" id="T0JGK8"/>
<dbReference type="InterPro" id="IPR000160">
    <property type="entry name" value="GGDEF_dom"/>
</dbReference>
<dbReference type="Gene3D" id="3.30.70.270">
    <property type="match status" value="1"/>
</dbReference>
<evidence type="ECO:0000313" key="6">
    <source>
        <dbReference type="Proteomes" id="UP000015520"/>
    </source>
</evidence>
<dbReference type="PANTHER" id="PTHR45138:SF9">
    <property type="entry name" value="DIGUANYLATE CYCLASE DGCM-RELATED"/>
    <property type="match status" value="1"/>
</dbReference>
<dbReference type="Pfam" id="PF00990">
    <property type="entry name" value="GGDEF"/>
    <property type="match status" value="1"/>
</dbReference>
<comment type="catalytic activity">
    <reaction evidence="2">
        <text>2 GTP = 3',3'-c-di-GMP + 2 diphosphate</text>
        <dbReference type="Rhea" id="RHEA:24898"/>
        <dbReference type="ChEBI" id="CHEBI:33019"/>
        <dbReference type="ChEBI" id="CHEBI:37565"/>
        <dbReference type="ChEBI" id="CHEBI:58805"/>
        <dbReference type="EC" id="2.7.7.65"/>
    </reaction>
</comment>
<dbReference type="PANTHER" id="PTHR45138">
    <property type="entry name" value="REGULATORY COMPONENTS OF SENSORY TRANSDUCTION SYSTEM"/>
    <property type="match status" value="1"/>
</dbReference>
<dbReference type="InterPro" id="IPR029151">
    <property type="entry name" value="Sensor-like_sf"/>
</dbReference>
<dbReference type="NCBIfam" id="TIGR00254">
    <property type="entry name" value="GGDEF"/>
    <property type="match status" value="1"/>
</dbReference>
<dbReference type="SUPFAM" id="SSF103190">
    <property type="entry name" value="Sensory domain-like"/>
    <property type="match status" value="1"/>
</dbReference>
<evidence type="ECO:0000313" key="5">
    <source>
        <dbReference type="EMBL" id="EQB40200.1"/>
    </source>
</evidence>
<keyword evidence="3" id="KW-0812">Transmembrane</keyword>
<evidence type="ECO:0000256" key="3">
    <source>
        <dbReference type="SAM" id="Phobius"/>
    </source>
</evidence>
<evidence type="ECO:0000259" key="4">
    <source>
        <dbReference type="PROSITE" id="PS50887"/>
    </source>
</evidence>
<feature type="domain" description="GGDEF" evidence="4">
    <location>
        <begin position="363"/>
        <end position="490"/>
    </location>
</feature>
<organism evidence="5 6">
    <name type="scientific">Sulfurimonas hongkongensis</name>
    <dbReference type="NCBI Taxonomy" id="1172190"/>
    <lineage>
        <taxon>Bacteria</taxon>
        <taxon>Pseudomonadati</taxon>
        <taxon>Campylobacterota</taxon>
        <taxon>Epsilonproteobacteria</taxon>
        <taxon>Campylobacterales</taxon>
        <taxon>Sulfurimonadaceae</taxon>
        <taxon>Sulfurimonas</taxon>
    </lineage>
</organism>
<dbReference type="Proteomes" id="UP000015520">
    <property type="component" value="Unassembled WGS sequence"/>
</dbReference>
<dbReference type="eggNOG" id="COG3706">
    <property type="taxonomic scope" value="Bacteria"/>
</dbReference>
<dbReference type="EMBL" id="AUPZ01000003">
    <property type="protein sequence ID" value="EQB40200.1"/>
    <property type="molecule type" value="Genomic_DNA"/>
</dbReference>
<dbReference type="RefSeq" id="WP_021286756.1">
    <property type="nucleotide sequence ID" value="NZ_AUPZ01000003.1"/>
</dbReference>
<dbReference type="OrthoDB" id="9812260at2"/>
<dbReference type="STRING" id="1172190.M947_02380"/>
<dbReference type="InterPro" id="IPR043128">
    <property type="entry name" value="Rev_trsase/Diguanyl_cyclase"/>
</dbReference>
<evidence type="ECO:0000256" key="1">
    <source>
        <dbReference type="ARBA" id="ARBA00012528"/>
    </source>
</evidence>
<dbReference type="InterPro" id="IPR050469">
    <property type="entry name" value="Diguanylate_Cyclase"/>
</dbReference>
<feature type="transmembrane region" description="Helical" evidence="3">
    <location>
        <begin position="295"/>
        <end position="316"/>
    </location>
</feature>
<dbReference type="CDD" id="cd01949">
    <property type="entry name" value="GGDEF"/>
    <property type="match status" value="1"/>
</dbReference>
<dbReference type="PROSITE" id="PS50887">
    <property type="entry name" value="GGDEF"/>
    <property type="match status" value="1"/>
</dbReference>
<evidence type="ECO:0000256" key="2">
    <source>
        <dbReference type="ARBA" id="ARBA00034247"/>
    </source>
</evidence>